<dbReference type="Gene3D" id="1.10.10.10">
    <property type="entry name" value="Winged helix-like DNA-binding domain superfamily/Winged helix DNA-binding domain"/>
    <property type="match status" value="1"/>
</dbReference>
<dbReference type="InterPro" id="IPR011991">
    <property type="entry name" value="ArsR-like_HTH"/>
</dbReference>
<reference evidence="1 2" key="1">
    <citation type="journal article" date="2015" name="Stand. Genomic Sci.">
        <title>Genomic Encyclopedia of Bacterial and Archaeal Type Strains, Phase III: the genomes of soil and plant-associated and newly described type strains.</title>
        <authorList>
            <person name="Whitman W.B."/>
            <person name="Woyke T."/>
            <person name="Klenk H.P."/>
            <person name="Zhou Y."/>
            <person name="Lilburn T.G."/>
            <person name="Beck B.J."/>
            <person name="De Vos P."/>
            <person name="Vandamme P."/>
            <person name="Eisen J.A."/>
            <person name="Garrity G."/>
            <person name="Hugenholtz P."/>
            <person name="Kyrpides N.C."/>
        </authorList>
    </citation>
    <scope>NUCLEOTIDE SEQUENCE [LARGE SCALE GENOMIC DNA]</scope>
    <source>
        <strain evidence="1 2">VKM Ac-2572</strain>
    </source>
</reference>
<dbReference type="RefSeq" id="WP_132208813.1">
    <property type="nucleotide sequence ID" value="NZ_SLWN01000003.1"/>
</dbReference>
<dbReference type="CDD" id="cd00090">
    <property type="entry name" value="HTH_ARSR"/>
    <property type="match status" value="1"/>
</dbReference>
<sequence length="328" mass="35298">MTLRLVFDRDDLLRVRLADGPDPLWELVLSLLCARDRDPQLPAHLARWRRQAGARVRRDAHAREWLSTLFTLVPAAGDFPDFLTPAYDRGGIDAGCEALAGTRRGLLETDLAGVFGDDTPPSWVRELATGDRRRLSAVTGAVRSGYEAMLAPQWHEISGATSTDRTSRAGVLAREGVGGLLAGIPGVIGWDGQVLEIGYGLRTHTVHLRGRGLTLQPSFFCTERPITLIDPELPPVPVYPAAGTPLAGSLEVSPRLVALLGRTRAECLAALTSTRTTSELAARVGTSIGTASKHATVLREAGLVTSVRHRGAVRHYLTQLGSALLDEC</sequence>
<dbReference type="SUPFAM" id="SSF46785">
    <property type="entry name" value="Winged helix' DNA-binding domain"/>
    <property type="match status" value="1"/>
</dbReference>
<protein>
    <submittedName>
        <fullName evidence="1">Helix-turn-helix protein</fullName>
    </submittedName>
</protein>
<comment type="caution">
    <text evidence="1">The sequence shown here is derived from an EMBL/GenBank/DDBJ whole genome shotgun (WGS) entry which is preliminary data.</text>
</comment>
<gene>
    <name evidence="1" type="ORF">EV652_103352</name>
</gene>
<dbReference type="InterPro" id="IPR036388">
    <property type="entry name" value="WH-like_DNA-bd_sf"/>
</dbReference>
<dbReference type="PANTHER" id="PTHR43132:SF8">
    <property type="entry name" value="HTH-TYPE TRANSCRIPTIONAL REGULATOR KMTR"/>
    <property type="match status" value="1"/>
</dbReference>
<name>A0A4R2HQA2_9ACTN</name>
<dbReference type="PANTHER" id="PTHR43132">
    <property type="entry name" value="ARSENICAL RESISTANCE OPERON REPRESSOR ARSR-RELATED"/>
    <property type="match status" value="1"/>
</dbReference>
<keyword evidence="2" id="KW-1185">Reference proteome</keyword>
<dbReference type="EMBL" id="SLWN01000003">
    <property type="protein sequence ID" value="TCO33352.1"/>
    <property type="molecule type" value="Genomic_DNA"/>
</dbReference>
<dbReference type="InterPro" id="IPR036390">
    <property type="entry name" value="WH_DNA-bd_sf"/>
</dbReference>
<organism evidence="1 2">
    <name type="scientific">Kribbella steppae</name>
    <dbReference type="NCBI Taxonomy" id="2512223"/>
    <lineage>
        <taxon>Bacteria</taxon>
        <taxon>Bacillati</taxon>
        <taxon>Actinomycetota</taxon>
        <taxon>Actinomycetes</taxon>
        <taxon>Propionibacteriales</taxon>
        <taxon>Kribbellaceae</taxon>
        <taxon>Kribbella</taxon>
    </lineage>
</organism>
<dbReference type="Proteomes" id="UP000294508">
    <property type="component" value="Unassembled WGS sequence"/>
</dbReference>
<evidence type="ECO:0000313" key="1">
    <source>
        <dbReference type="EMBL" id="TCO33352.1"/>
    </source>
</evidence>
<dbReference type="OrthoDB" id="3808065at2"/>
<evidence type="ECO:0000313" key="2">
    <source>
        <dbReference type="Proteomes" id="UP000294508"/>
    </source>
</evidence>
<dbReference type="InterPro" id="IPR051011">
    <property type="entry name" value="Metal_resp_trans_reg"/>
</dbReference>
<dbReference type="AlphaFoldDB" id="A0A4R2HQA2"/>
<accession>A0A4R2HQA2</accession>
<proteinExistence type="predicted"/>